<comment type="caution">
    <text evidence="2">The sequence shown here is derived from an EMBL/GenBank/DDBJ whole genome shotgun (WGS) entry which is preliminary data.</text>
</comment>
<dbReference type="EMBL" id="VIWU01000001">
    <property type="protein sequence ID" value="TWF75334.1"/>
    <property type="molecule type" value="Genomic_DNA"/>
</dbReference>
<dbReference type="AlphaFoldDB" id="A0A561SKG3"/>
<gene>
    <name evidence="2" type="ORF">FHX44_111218</name>
</gene>
<keyword evidence="3" id="KW-1185">Reference proteome</keyword>
<feature type="compositionally biased region" description="Basic residues" evidence="1">
    <location>
        <begin position="150"/>
        <end position="164"/>
    </location>
</feature>
<feature type="region of interest" description="Disordered" evidence="1">
    <location>
        <begin position="147"/>
        <end position="169"/>
    </location>
</feature>
<protein>
    <submittedName>
        <fullName evidence="2">Uncharacterized protein</fullName>
    </submittedName>
</protein>
<name>A0A561SKG3_9PSEU</name>
<dbReference type="Proteomes" id="UP000321261">
    <property type="component" value="Unassembled WGS sequence"/>
</dbReference>
<evidence type="ECO:0000313" key="2">
    <source>
        <dbReference type="EMBL" id="TWF75334.1"/>
    </source>
</evidence>
<sequence length="281" mass="30724">MARAHLLIRLDAPTGAPGSCHDEWARSAGGVSAWGSSRSRGCCAMAVAWNRAAPSCARCSSICWSTVRSSGRAHSSWTIRLDTATRRVFHRLGVFVGDFGCNAAEAVPATPTSDPECWWRSAAWSPLAGDRRDVEWTESLPAPGIGAAVRGRRRASRTHRHRHHCTDDRVSFARRSQPAAFGAPPSLEPVVRGATSGIISSTCWRDDLSRTEHTRRQSRSPGRITCEIVARRHGATDRLDLAPHWCHLGSHAPDAGAAVGPARGRRLRTEIRTQHHFADQR</sequence>
<accession>A0A561SKG3</accession>
<evidence type="ECO:0000313" key="3">
    <source>
        <dbReference type="Proteomes" id="UP000321261"/>
    </source>
</evidence>
<evidence type="ECO:0000256" key="1">
    <source>
        <dbReference type="SAM" id="MobiDB-lite"/>
    </source>
</evidence>
<organism evidence="2 3">
    <name type="scientific">Pseudonocardia hierapolitana</name>
    <dbReference type="NCBI Taxonomy" id="1128676"/>
    <lineage>
        <taxon>Bacteria</taxon>
        <taxon>Bacillati</taxon>
        <taxon>Actinomycetota</taxon>
        <taxon>Actinomycetes</taxon>
        <taxon>Pseudonocardiales</taxon>
        <taxon>Pseudonocardiaceae</taxon>
        <taxon>Pseudonocardia</taxon>
    </lineage>
</organism>
<proteinExistence type="predicted"/>
<reference evidence="2 3" key="1">
    <citation type="submission" date="2019-06" db="EMBL/GenBank/DDBJ databases">
        <title>Sequencing the genomes of 1000 actinobacteria strains.</title>
        <authorList>
            <person name="Klenk H.-P."/>
        </authorList>
    </citation>
    <scope>NUCLEOTIDE SEQUENCE [LARGE SCALE GENOMIC DNA]</scope>
    <source>
        <strain evidence="2 3">DSM 45671</strain>
    </source>
</reference>